<dbReference type="Pfam" id="PF00067">
    <property type="entry name" value="p450"/>
    <property type="match status" value="1"/>
</dbReference>
<dbReference type="SUPFAM" id="SSF48264">
    <property type="entry name" value="Cytochrome P450"/>
    <property type="match status" value="1"/>
</dbReference>
<organism evidence="4 5">
    <name type="scientific">Clavelina lepadiformis</name>
    <name type="common">Light-bulb sea squirt</name>
    <name type="synonym">Ascidia lepadiformis</name>
    <dbReference type="NCBI Taxonomy" id="159417"/>
    <lineage>
        <taxon>Eukaryota</taxon>
        <taxon>Metazoa</taxon>
        <taxon>Chordata</taxon>
        <taxon>Tunicata</taxon>
        <taxon>Ascidiacea</taxon>
        <taxon>Aplousobranchia</taxon>
        <taxon>Clavelinidae</taxon>
        <taxon>Clavelina</taxon>
    </lineage>
</organism>
<evidence type="ECO:0000256" key="1">
    <source>
        <dbReference type="ARBA" id="ARBA00010617"/>
    </source>
</evidence>
<dbReference type="InterPro" id="IPR050182">
    <property type="entry name" value="Cytochrome_P450_fam2"/>
</dbReference>
<evidence type="ECO:0000256" key="2">
    <source>
        <dbReference type="ARBA" id="ARBA00022723"/>
    </source>
</evidence>
<comment type="similarity">
    <text evidence="1">Belongs to the cytochrome P450 family.</text>
</comment>
<sequence length="90" mass="10383">MQLGTMDIVVISSPEIAYEAFAKNECFNDRPQSVPMLSDGKRIVMINSNEFHCEQRRFGLYTLLEFGMGRHSLEPRLIEISRELCTKIDD</sequence>
<dbReference type="InterPro" id="IPR036396">
    <property type="entry name" value="Cyt_P450_sf"/>
</dbReference>
<evidence type="ECO:0000256" key="3">
    <source>
        <dbReference type="ARBA" id="ARBA00023004"/>
    </source>
</evidence>
<keyword evidence="3" id="KW-0408">Iron</keyword>
<comment type="caution">
    <text evidence="4">The sequence shown here is derived from an EMBL/GenBank/DDBJ whole genome shotgun (WGS) entry which is preliminary data.</text>
</comment>
<reference evidence="4 5" key="1">
    <citation type="submission" date="2024-02" db="EMBL/GenBank/DDBJ databases">
        <authorList>
            <person name="Daric V."/>
            <person name="Darras S."/>
        </authorList>
    </citation>
    <scope>NUCLEOTIDE SEQUENCE [LARGE SCALE GENOMIC DNA]</scope>
</reference>
<keyword evidence="2" id="KW-0479">Metal-binding</keyword>
<gene>
    <name evidence="4" type="ORF">CVLEPA_LOCUS29241</name>
</gene>
<dbReference type="EMBL" id="CAWYQH010000152">
    <property type="protein sequence ID" value="CAK8696049.1"/>
    <property type="molecule type" value="Genomic_DNA"/>
</dbReference>
<protein>
    <submittedName>
        <fullName evidence="4">Uncharacterized protein</fullName>
    </submittedName>
</protein>
<keyword evidence="5" id="KW-1185">Reference proteome</keyword>
<dbReference type="Proteomes" id="UP001642483">
    <property type="component" value="Unassembled WGS sequence"/>
</dbReference>
<dbReference type="PANTHER" id="PTHR24300">
    <property type="entry name" value="CYTOCHROME P450 508A4-RELATED"/>
    <property type="match status" value="1"/>
</dbReference>
<evidence type="ECO:0000313" key="4">
    <source>
        <dbReference type="EMBL" id="CAK8696049.1"/>
    </source>
</evidence>
<dbReference type="InterPro" id="IPR001128">
    <property type="entry name" value="Cyt_P450"/>
</dbReference>
<dbReference type="PANTHER" id="PTHR24300:SF397">
    <property type="entry name" value="CYTOCHROME P450 2U1"/>
    <property type="match status" value="1"/>
</dbReference>
<accession>A0ABP0GZ34</accession>
<name>A0ABP0GZ34_CLALP</name>
<dbReference type="Gene3D" id="1.10.630.10">
    <property type="entry name" value="Cytochrome P450"/>
    <property type="match status" value="1"/>
</dbReference>
<proteinExistence type="inferred from homology"/>
<evidence type="ECO:0000313" key="5">
    <source>
        <dbReference type="Proteomes" id="UP001642483"/>
    </source>
</evidence>